<name>A0AAN1QLR4_SYNEL</name>
<reference evidence="2 3" key="1">
    <citation type="journal article" date="2018" name="Sci. Rep.">
        <title>Genome Features and Biochemical Characteristics of a Robust, Fast Growing and Naturally Transformable Cyanobacterium Synechococcus elongatus PCC 11801 Isolated from India.</title>
        <authorList>
            <person name="Jaiswal D."/>
            <person name="Sengupta A."/>
            <person name="Sohoni S."/>
            <person name="Sengupta S."/>
            <person name="Phadnavis A.G."/>
            <person name="Pakrasi H.B."/>
            <person name="Wangikar P.P."/>
        </authorList>
    </citation>
    <scope>NUCLEOTIDE SEQUENCE [LARGE SCALE GENOMIC DNA]</scope>
    <source>
        <strain evidence="2 3">PCC 11801</strain>
    </source>
</reference>
<dbReference type="InterPro" id="IPR041698">
    <property type="entry name" value="Methyltransf_25"/>
</dbReference>
<dbReference type="EMBL" id="CP030139">
    <property type="protein sequence ID" value="AZB71664.1"/>
    <property type="molecule type" value="Genomic_DNA"/>
</dbReference>
<accession>A0AAN1QLR4</accession>
<dbReference type="EC" id="2.1.1.-" evidence="2"/>
<dbReference type="Pfam" id="PF13649">
    <property type="entry name" value="Methyltransf_25"/>
    <property type="match status" value="1"/>
</dbReference>
<proteinExistence type="predicted"/>
<sequence>MTATAQHYEQLLALIYEWMAGGAEAALAAGAADLAGLLPSPGLCLDLGAGFGMHAIPLAKAGFEVIAIDSSTYLLARLQELAGSLPIQSVCGDLLDFPKHLPTGTKATLIVCMGDTLTHLSSPEEVDRLASLAHEHLAPGGRFLATFRDYSQPLQGDRRFISVRSDQSRILTCFLEEQGDRICVHDILHERQGDQWKMQVSHYLKLRLAPEVVRQMFADKGFIAKIEAAPRGMLRLIADHLKL</sequence>
<gene>
    <name evidence="2" type="ORF">DOP62_02065</name>
</gene>
<dbReference type="GO" id="GO:0008168">
    <property type="term" value="F:methyltransferase activity"/>
    <property type="evidence" value="ECO:0007669"/>
    <property type="project" value="UniProtKB-KW"/>
</dbReference>
<protein>
    <submittedName>
        <fullName evidence="2">Class I SAM-dependent methyltransferase</fullName>
        <ecNumber evidence="2">2.1.1.-</ecNumber>
    </submittedName>
</protein>
<dbReference type="SUPFAM" id="SSF53335">
    <property type="entry name" value="S-adenosyl-L-methionine-dependent methyltransferases"/>
    <property type="match status" value="1"/>
</dbReference>
<evidence type="ECO:0000313" key="2">
    <source>
        <dbReference type="EMBL" id="AZB71664.1"/>
    </source>
</evidence>
<keyword evidence="2" id="KW-0489">Methyltransferase</keyword>
<dbReference type="CDD" id="cd02440">
    <property type="entry name" value="AdoMet_MTases"/>
    <property type="match status" value="1"/>
</dbReference>
<dbReference type="AlphaFoldDB" id="A0AAN1QLR4"/>
<dbReference type="RefSeq" id="WP_208675151.1">
    <property type="nucleotide sequence ID" value="NZ_CP030139.2"/>
</dbReference>
<keyword evidence="2" id="KW-0808">Transferase</keyword>
<dbReference type="InterPro" id="IPR029063">
    <property type="entry name" value="SAM-dependent_MTases_sf"/>
</dbReference>
<feature type="domain" description="Methyltransferase" evidence="1">
    <location>
        <begin position="45"/>
        <end position="141"/>
    </location>
</feature>
<dbReference type="GO" id="GO:0032259">
    <property type="term" value="P:methylation"/>
    <property type="evidence" value="ECO:0007669"/>
    <property type="project" value="UniProtKB-KW"/>
</dbReference>
<evidence type="ECO:0000313" key="3">
    <source>
        <dbReference type="Proteomes" id="UP000267249"/>
    </source>
</evidence>
<dbReference type="Proteomes" id="UP000267249">
    <property type="component" value="Chromosome"/>
</dbReference>
<dbReference type="Gene3D" id="3.40.50.150">
    <property type="entry name" value="Vaccinia Virus protein VP39"/>
    <property type="match status" value="1"/>
</dbReference>
<evidence type="ECO:0000259" key="1">
    <source>
        <dbReference type="Pfam" id="PF13649"/>
    </source>
</evidence>
<organism evidence="2 3">
    <name type="scientific">Synechococcus elongatus PCC 11801</name>
    <dbReference type="NCBI Taxonomy" id="2219813"/>
    <lineage>
        <taxon>Bacteria</taxon>
        <taxon>Bacillati</taxon>
        <taxon>Cyanobacteriota</taxon>
        <taxon>Cyanophyceae</taxon>
        <taxon>Synechococcales</taxon>
        <taxon>Synechococcaceae</taxon>
        <taxon>Synechococcus</taxon>
    </lineage>
</organism>